<dbReference type="RefSeq" id="WP_322468896.1">
    <property type="nucleotide sequence ID" value="NZ_JAXOJX010000237.1"/>
</dbReference>
<evidence type="ECO:0008006" key="3">
    <source>
        <dbReference type="Google" id="ProtNLM"/>
    </source>
</evidence>
<keyword evidence="2" id="KW-1185">Reference proteome</keyword>
<proteinExistence type="predicted"/>
<evidence type="ECO:0000313" key="1">
    <source>
        <dbReference type="EMBL" id="MDZ5461832.1"/>
    </source>
</evidence>
<sequence>TAGTFVPAAPTCTGTAGATALTCAITSMPANGAATVRIPVRLTGTPAADTLFSNTASIVTSGTLDTNGGGNPAAGNNFASGSIRSVLPTADTQVVSKRAVVRGGTAAQGPVR</sequence>
<name>A0ABU5ISE8_9BURK</name>
<feature type="non-terminal residue" evidence="1">
    <location>
        <position position="112"/>
    </location>
</feature>
<evidence type="ECO:0000313" key="2">
    <source>
        <dbReference type="Proteomes" id="UP001293718"/>
    </source>
</evidence>
<dbReference type="Proteomes" id="UP001293718">
    <property type="component" value="Unassembled WGS sequence"/>
</dbReference>
<gene>
    <name evidence="1" type="ORF">SM757_35205</name>
</gene>
<organism evidence="1 2">
    <name type="scientific">Azohydromonas lata</name>
    <dbReference type="NCBI Taxonomy" id="45677"/>
    <lineage>
        <taxon>Bacteria</taxon>
        <taxon>Pseudomonadati</taxon>
        <taxon>Pseudomonadota</taxon>
        <taxon>Betaproteobacteria</taxon>
        <taxon>Burkholderiales</taxon>
        <taxon>Sphaerotilaceae</taxon>
        <taxon>Azohydromonas</taxon>
    </lineage>
</organism>
<accession>A0ABU5ISE8</accession>
<comment type="caution">
    <text evidence="1">The sequence shown here is derived from an EMBL/GenBank/DDBJ whole genome shotgun (WGS) entry which is preliminary data.</text>
</comment>
<dbReference type="EMBL" id="JAXOJX010000237">
    <property type="protein sequence ID" value="MDZ5461832.1"/>
    <property type="molecule type" value="Genomic_DNA"/>
</dbReference>
<feature type="non-terminal residue" evidence="1">
    <location>
        <position position="1"/>
    </location>
</feature>
<reference evidence="1 2" key="1">
    <citation type="submission" date="2023-11" db="EMBL/GenBank/DDBJ databases">
        <title>Draft genome of Azohydromonas lata strain H1 (DSM1123), a polyhydroxyalkanoate producer.</title>
        <authorList>
            <person name="Traversa D."/>
            <person name="D'Addabbo P."/>
            <person name="Pazzani C."/>
            <person name="Manzari C."/>
            <person name="Chiara M."/>
            <person name="Scrascia M."/>
        </authorList>
    </citation>
    <scope>NUCLEOTIDE SEQUENCE [LARGE SCALE GENOMIC DNA]</scope>
    <source>
        <strain evidence="1 2">H1</strain>
    </source>
</reference>
<protein>
    <recommendedName>
        <fullName evidence="3">DUF11 domain-containing protein</fullName>
    </recommendedName>
</protein>